<accession>A0A0N4ZQ88</accession>
<feature type="chain" id="PRO_5005892177" evidence="2">
    <location>
        <begin position="21"/>
        <end position="176"/>
    </location>
</feature>
<keyword evidence="2" id="KW-0732">Signal</keyword>
<evidence type="ECO:0000313" key="3">
    <source>
        <dbReference type="Proteomes" id="UP000038045"/>
    </source>
</evidence>
<keyword evidence="3" id="KW-1185">Reference proteome</keyword>
<keyword evidence="1" id="KW-0472">Membrane</keyword>
<keyword evidence="1" id="KW-0812">Transmembrane</keyword>
<dbReference type="WBParaSite" id="PTRK_0001069000.1">
    <property type="protein sequence ID" value="PTRK_0001069000.1"/>
    <property type="gene ID" value="PTRK_0001069000"/>
</dbReference>
<dbReference type="AlphaFoldDB" id="A0A0N4ZQ88"/>
<sequence length="176" mass="19495">MLKVFPLVFLIIAFSSIIKGGENISTTIESVVLTTDPGTITVPSIEETSKILTTTISSEVPTTTTTIPITNSTLSLVIKNYSTTISNTTVPPIEITTTQKTTKIYISYQTKKSITVSNEIGKDSKTHNTNNPDIFILIGAALFFSILCCLCIYQYLRLQEHKKKADENVMYLEEFN</sequence>
<name>A0A0N4ZQ88_PARTI</name>
<feature type="signal peptide" evidence="2">
    <location>
        <begin position="1"/>
        <end position="20"/>
    </location>
</feature>
<evidence type="ECO:0000256" key="2">
    <source>
        <dbReference type="SAM" id="SignalP"/>
    </source>
</evidence>
<feature type="transmembrane region" description="Helical" evidence="1">
    <location>
        <begin position="134"/>
        <end position="156"/>
    </location>
</feature>
<organism evidence="3 4">
    <name type="scientific">Parastrongyloides trichosuri</name>
    <name type="common">Possum-specific nematode worm</name>
    <dbReference type="NCBI Taxonomy" id="131310"/>
    <lineage>
        <taxon>Eukaryota</taxon>
        <taxon>Metazoa</taxon>
        <taxon>Ecdysozoa</taxon>
        <taxon>Nematoda</taxon>
        <taxon>Chromadorea</taxon>
        <taxon>Rhabditida</taxon>
        <taxon>Tylenchina</taxon>
        <taxon>Panagrolaimomorpha</taxon>
        <taxon>Strongyloidoidea</taxon>
        <taxon>Strongyloididae</taxon>
        <taxon>Parastrongyloides</taxon>
    </lineage>
</organism>
<evidence type="ECO:0000313" key="4">
    <source>
        <dbReference type="WBParaSite" id="PTRK_0001069000.1"/>
    </source>
</evidence>
<evidence type="ECO:0000256" key="1">
    <source>
        <dbReference type="SAM" id="Phobius"/>
    </source>
</evidence>
<proteinExistence type="predicted"/>
<reference evidence="4" key="1">
    <citation type="submission" date="2017-02" db="UniProtKB">
        <authorList>
            <consortium name="WormBaseParasite"/>
        </authorList>
    </citation>
    <scope>IDENTIFICATION</scope>
</reference>
<protein>
    <submittedName>
        <fullName evidence="4">Uncharacterized protein</fullName>
    </submittedName>
</protein>
<keyword evidence="1" id="KW-1133">Transmembrane helix</keyword>
<dbReference type="Proteomes" id="UP000038045">
    <property type="component" value="Unplaced"/>
</dbReference>